<name>A0A9D2Q8P7_9FIRM</name>
<gene>
    <name evidence="1" type="ORF">H9697_03510</name>
</gene>
<organism evidence="1 2">
    <name type="scientific">Candidatus Mediterraneibacter faecavium</name>
    <dbReference type="NCBI Taxonomy" id="2838668"/>
    <lineage>
        <taxon>Bacteria</taxon>
        <taxon>Bacillati</taxon>
        <taxon>Bacillota</taxon>
        <taxon>Clostridia</taxon>
        <taxon>Lachnospirales</taxon>
        <taxon>Lachnospiraceae</taxon>
        <taxon>Mediterraneibacter</taxon>
    </lineage>
</organism>
<evidence type="ECO:0000313" key="2">
    <source>
        <dbReference type="Proteomes" id="UP000823902"/>
    </source>
</evidence>
<proteinExistence type="predicted"/>
<accession>A0A9D2Q8P7</accession>
<dbReference type="AlphaFoldDB" id="A0A9D2Q8P7"/>
<reference evidence="1" key="2">
    <citation type="submission" date="2021-04" db="EMBL/GenBank/DDBJ databases">
        <authorList>
            <person name="Gilroy R."/>
        </authorList>
    </citation>
    <scope>NUCLEOTIDE SEQUENCE</scope>
    <source>
        <strain evidence="1">CHK196-7946</strain>
    </source>
</reference>
<dbReference type="EMBL" id="DWVY01000013">
    <property type="protein sequence ID" value="HJC74003.1"/>
    <property type="molecule type" value="Genomic_DNA"/>
</dbReference>
<sequence length="57" mass="6328">MAEKTVCAECLEHKKEDAAELISILNKVPADRRGEVLGIVKGFALCAESDKREKEVR</sequence>
<dbReference type="Proteomes" id="UP000823902">
    <property type="component" value="Unassembled WGS sequence"/>
</dbReference>
<comment type="caution">
    <text evidence="1">The sequence shown here is derived from an EMBL/GenBank/DDBJ whole genome shotgun (WGS) entry which is preliminary data.</text>
</comment>
<protein>
    <submittedName>
        <fullName evidence="1">Uncharacterized protein</fullName>
    </submittedName>
</protein>
<evidence type="ECO:0000313" key="1">
    <source>
        <dbReference type="EMBL" id="HJC74003.1"/>
    </source>
</evidence>
<reference evidence="1" key="1">
    <citation type="journal article" date="2021" name="PeerJ">
        <title>Extensive microbial diversity within the chicken gut microbiome revealed by metagenomics and culture.</title>
        <authorList>
            <person name="Gilroy R."/>
            <person name="Ravi A."/>
            <person name="Getino M."/>
            <person name="Pursley I."/>
            <person name="Horton D.L."/>
            <person name="Alikhan N.F."/>
            <person name="Baker D."/>
            <person name="Gharbi K."/>
            <person name="Hall N."/>
            <person name="Watson M."/>
            <person name="Adriaenssens E.M."/>
            <person name="Foster-Nyarko E."/>
            <person name="Jarju S."/>
            <person name="Secka A."/>
            <person name="Antonio M."/>
            <person name="Oren A."/>
            <person name="Chaudhuri R.R."/>
            <person name="La Ragione R."/>
            <person name="Hildebrand F."/>
            <person name="Pallen M.J."/>
        </authorList>
    </citation>
    <scope>NUCLEOTIDE SEQUENCE</scope>
    <source>
        <strain evidence="1">CHK196-7946</strain>
    </source>
</reference>